<reference evidence="1 2" key="1">
    <citation type="journal article" date="2016" name="Genome Biol. Evol.">
        <title>Gene Family Evolution Reflects Adaptation to Soil Environmental Stressors in the Genome of the Collembolan Orchesella cincta.</title>
        <authorList>
            <person name="Faddeeva-Vakhrusheva A."/>
            <person name="Derks M.F."/>
            <person name="Anvar S.Y."/>
            <person name="Agamennone V."/>
            <person name="Suring W."/>
            <person name="Smit S."/>
            <person name="van Straalen N.M."/>
            <person name="Roelofs D."/>
        </authorList>
    </citation>
    <scope>NUCLEOTIDE SEQUENCE [LARGE SCALE GENOMIC DNA]</scope>
    <source>
        <tissue evidence="1">Mixed pool</tissue>
    </source>
</reference>
<evidence type="ECO:0000313" key="2">
    <source>
        <dbReference type="Proteomes" id="UP000094527"/>
    </source>
</evidence>
<comment type="caution">
    <text evidence="1">The sequence shown here is derived from an EMBL/GenBank/DDBJ whole genome shotgun (WGS) entry which is preliminary data.</text>
</comment>
<keyword evidence="2" id="KW-1185">Reference proteome</keyword>
<sequence length="171" mass="19908">MEDDPWLVIIEPCSIDAAVSCLRIHARVFSMERISSTHDFAGTRADFAMAATQTFLQRWIWDNEKAIKFQRKLLKQPQWSILGDFVICTLSYTLPSTRTFEAEIPLLGKAWWIDFAHQLSTNNEWNTLITTFLKQRHRQKIHFTIEETLIIKPCLKYEVSSTVRMTKNAAS</sequence>
<evidence type="ECO:0000313" key="1">
    <source>
        <dbReference type="EMBL" id="ODM92015.1"/>
    </source>
</evidence>
<gene>
    <name evidence="1" type="ORF">Ocin01_14671</name>
</gene>
<organism evidence="1 2">
    <name type="scientific">Orchesella cincta</name>
    <name type="common">Springtail</name>
    <name type="synonym">Podura cincta</name>
    <dbReference type="NCBI Taxonomy" id="48709"/>
    <lineage>
        <taxon>Eukaryota</taxon>
        <taxon>Metazoa</taxon>
        <taxon>Ecdysozoa</taxon>
        <taxon>Arthropoda</taxon>
        <taxon>Hexapoda</taxon>
        <taxon>Collembola</taxon>
        <taxon>Entomobryomorpha</taxon>
        <taxon>Entomobryoidea</taxon>
        <taxon>Orchesellidae</taxon>
        <taxon>Orchesellinae</taxon>
        <taxon>Orchesella</taxon>
    </lineage>
</organism>
<accession>A0A1D2MGB9</accession>
<dbReference type="EMBL" id="LJIJ01001354">
    <property type="protein sequence ID" value="ODM92015.1"/>
    <property type="molecule type" value="Genomic_DNA"/>
</dbReference>
<name>A0A1D2MGB9_ORCCI</name>
<proteinExistence type="predicted"/>
<dbReference type="AlphaFoldDB" id="A0A1D2MGB9"/>
<dbReference type="Proteomes" id="UP000094527">
    <property type="component" value="Unassembled WGS sequence"/>
</dbReference>
<protein>
    <submittedName>
        <fullName evidence="1">Uncharacterized protein</fullName>
    </submittedName>
</protein>